<accession>A0ABU8CC00</accession>
<name>A0ABU8CC00_9GAMM</name>
<dbReference type="EMBL" id="JALAAR010000027">
    <property type="protein sequence ID" value="MEH8019437.1"/>
    <property type="molecule type" value="Genomic_DNA"/>
</dbReference>
<evidence type="ECO:0000313" key="3">
    <source>
        <dbReference type="Proteomes" id="UP001375382"/>
    </source>
</evidence>
<dbReference type="NCBIfam" id="TIGR04274">
    <property type="entry name" value="hypoxanDNAglyco"/>
    <property type="match status" value="1"/>
</dbReference>
<dbReference type="EC" id="3.2.2.15" evidence="2"/>
<keyword evidence="2" id="KW-0326">Glycosidase</keyword>
<dbReference type="Pfam" id="PF03167">
    <property type="entry name" value="UDG"/>
    <property type="match status" value="1"/>
</dbReference>
<dbReference type="Gene3D" id="3.40.470.10">
    <property type="entry name" value="Uracil-DNA glycosylase-like domain"/>
    <property type="match status" value="1"/>
</dbReference>
<dbReference type="SMART" id="SM00986">
    <property type="entry name" value="UDG"/>
    <property type="match status" value="1"/>
</dbReference>
<dbReference type="SUPFAM" id="SSF52141">
    <property type="entry name" value="Uracil-DNA glycosylase-like"/>
    <property type="match status" value="1"/>
</dbReference>
<dbReference type="SMART" id="SM00987">
    <property type="entry name" value="UreE_C"/>
    <property type="match status" value="1"/>
</dbReference>
<dbReference type="RefSeq" id="WP_335737832.1">
    <property type="nucleotide sequence ID" value="NZ_JALAAR010000027.1"/>
</dbReference>
<comment type="caution">
    <text evidence="2">The sequence shown here is derived from an EMBL/GenBank/DDBJ whole genome shotgun (WGS) entry which is preliminary data.</text>
</comment>
<dbReference type="Proteomes" id="UP001375382">
    <property type="component" value="Unassembled WGS sequence"/>
</dbReference>
<keyword evidence="2" id="KW-0378">Hydrolase</keyword>
<dbReference type="InterPro" id="IPR036895">
    <property type="entry name" value="Uracil-DNA_glycosylase-like_sf"/>
</dbReference>
<dbReference type="CDD" id="cd10032">
    <property type="entry name" value="UDG-F6_HDG"/>
    <property type="match status" value="1"/>
</dbReference>
<evidence type="ECO:0000313" key="2">
    <source>
        <dbReference type="EMBL" id="MEH8019437.1"/>
    </source>
</evidence>
<gene>
    <name evidence="2" type="ORF">MN202_19560</name>
</gene>
<proteinExistence type="predicted"/>
<organism evidence="2 3">
    <name type="scientific">Rheinheimera muenzenbergensis</name>
    <dbReference type="NCBI Taxonomy" id="1193628"/>
    <lineage>
        <taxon>Bacteria</taxon>
        <taxon>Pseudomonadati</taxon>
        <taxon>Pseudomonadota</taxon>
        <taxon>Gammaproteobacteria</taxon>
        <taxon>Chromatiales</taxon>
        <taxon>Chromatiaceae</taxon>
        <taxon>Rheinheimera</taxon>
    </lineage>
</organism>
<evidence type="ECO:0000259" key="1">
    <source>
        <dbReference type="SMART" id="SM00986"/>
    </source>
</evidence>
<dbReference type="GO" id="GO:0033958">
    <property type="term" value="F:DNA-deoxyinosine glycosylase activity"/>
    <property type="evidence" value="ECO:0007669"/>
    <property type="project" value="UniProtKB-EC"/>
</dbReference>
<feature type="domain" description="Uracil-DNA glycosylase-like" evidence="1">
    <location>
        <begin position="9"/>
        <end position="164"/>
    </location>
</feature>
<keyword evidence="3" id="KW-1185">Reference proteome</keyword>
<reference evidence="2 3" key="1">
    <citation type="journal article" date="2023" name="Ecotoxicol. Environ. Saf.">
        <title>Mercury remediation potential of mercury-resistant strain Rheinheimera metallidurans sp. nov. isolated from a municipal waste dumping site.</title>
        <authorList>
            <person name="Yadav V."/>
            <person name="Manjhi A."/>
            <person name="Vadakedath N."/>
        </authorList>
    </citation>
    <scope>NUCLEOTIDE SEQUENCE [LARGE SCALE GENOMIC DNA]</scope>
    <source>
        <strain evidence="2 3">E-49</strain>
    </source>
</reference>
<sequence length="170" mass="18503">MTDQLSGLTPIAGANVRLLILGSMPGAVSLAQQQYYAHPRNAFWPIMAQLAGFNLNQPYADRITALNSAGVALWDVIGRCQRTGSLDSAIRNEQVNDFAGFFAARPELLAIGFNGGKAWQSFKRHVLPLGIVPAQLQLLCLPSTSPAHAALSFSEKQQQWQQLKPFITTV</sequence>
<dbReference type="InterPro" id="IPR026353">
    <property type="entry name" value="Hypoxan-DNA_Glyclase"/>
</dbReference>
<protein>
    <submittedName>
        <fullName evidence="2">DNA-deoxyinosine glycosylase</fullName>
        <ecNumber evidence="2">3.2.2.15</ecNumber>
    </submittedName>
</protein>
<dbReference type="InterPro" id="IPR005122">
    <property type="entry name" value="Uracil-DNA_glycosylase-like"/>
</dbReference>